<name>A0AAD7HB50_9AGAR</name>
<dbReference type="EMBL" id="JARKIB010000286">
    <property type="protein sequence ID" value="KAJ7716749.1"/>
    <property type="molecule type" value="Genomic_DNA"/>
</dbReference>
<reference evidence="1" key="1">
    <citation type="submission" date="2023-03" db="EMBL/GenBank/DDBJ databases">
        <title>Massive genome expansion in bonnet fungi (Mycena s.s.) driven by repeated elements and novel gene families across ecological guilds.</title>
        <authorList>
            <consortium name="Lawrence Berkeley National Laboratory"/>
            <person name="Harder C.B."/>
            <person name="Miyauchi S."/>
            <person name="Viragh M."/>
            <person name="Kuo A."/>
            <person name="Thoen E."/>
            <person name="Andreopoulos B."/>
            <person name="Lu D."/>
            <person name="Skrede I."/>
            <person name="Drula E."/>
            <person name="Henrissat B."/>
            <person name="Morin E."/>
            <person name="Kohler A."/>
            <person name="Barry K."/>
            <person name="LaButti K."/>
            <person name="Morin E."/>
            <person name="Salamov A."/>
            <person name="Lipzen A."/>
            <person name="Mereny Z."/>
            <person name="Hegedus B."/>
            <person name="Baldrian P."/>
            <person name="Stursova M."/>
            <person name="Weitz H."/>
            <person name="Taylor A."/>
            <person name="Grigoriev I.V."/>
            <person name="Nagy L.G."/>
            <person name="Martin F."/>
            <person name="Kauserud H."/>
        </authorList>
    </citation>
    <scope>NUCLEOTIDE SEQUENCE</scope>
    <source>
        <strain evidence="1">CBHHK182m</strain>
    </source>
</reference>
<protein>
    <submittedName>
        <fullName evidence="1">Uncharacterized protein</fullName>
    </submittedName>
</protein>
<comment type="caution">
    <text evidence="1">The sequence shown here is derived from an EMBL/GenBank/DDBJ whole genome shotgun (WGS) entry which is preliminary data.</text>
</comment>
<sequence>MASGPTSDQETNEKLRSHLTSVFTNALFDFSQYSDYNVNILLGSIAQCTGRNFDDFRSTWLKRFGLKAAPAFIAAWKKETFEGSGDYGTLIRDLSSSVNTILPDEADDIISSYLQEIRPALKDFLERAEPLPLWVPDDALPNADFLKAMKMPASAKNEPDMLLYRLGHLNGNKSLEDLVERLFPREVVARRIGVLLNTSGAGKTRTVLEGLCERWGLYLTCYVDSEGRGSVDVERAGDRISGDPCFQPKLPQSDYEEIHDQNCAIAQSRFGEVLLARLCILEFFCQIARETSGGALTDEHRKLWVYLQIKPSCILGHFDIFDTLTERLVGIDGPHRMDLAITKLRGLHILLGSDKPLYCILDEAQIAARALPEAFMTLKPDQTTRRPSLRELAKALVDVDPKWISLTLTGTALDKKIIDDIMASPVFKRTNVVTTTQLGAFNEAEEHIAYVKQFLPVELVGGASFQELFHRVPYWLKGRYRFTAAYVRDLLLTGFQRPHRMLNEFVRLSTVIEIPGIVERKLSPGFRPTDSVHADQEVGDAVPTELMHFQFDKLKKVPTLENIIRTHTQQYVMRSVNDRLTADSNQFDLIECGFARYAEYDVGNDKAPQITLDEPLAVLALTEWLQHCDLPLAEILRGKAAEGITTARGANGLEEYLAIYFSAVFDDETPLTEIFQFHPSLDPPEWAKLPATLVSMFWEGSDRESDRETLRGGIVRDQQRPSAPIGYKARTMLDTLRWLELRDRSRAPICFPDTNMGPDVMFVLSLQDKARSLIWVALQSKFDSSDNILPSAILQKAVPTVTPKEFYGFRKDLKKPEAKDPDPIAYVQNLFQGQN</sequence>
<keyword evidence="2" id="KW-1185">Reference proteome</keyword>
<proteinExistence type="predicted"/>
<evidence type="ECO:0000313" key="2">
    <source>
        <dbReference type="Proteomes" id="UP001215598"/>
    </source>
</evidence>
<gene>
    <name evidence="1" type="ORF">B0H16DRAFT_450695</name>
</gene>
<dbReference type="Proteomes" id="UP001215598">
    <property type="component" value="Unassembled WGS sequence"/>
</dbReference>
<organism evidence="1 2">
    <name type="scientific">Mycena metata</name>
    <dbReference type="NCBI Taxonomy" id="1033252"/>
    <lineage>
        <taxon>Eukaryota</taxon>
        <taxon>Fungi</taxon>
        <taxon>Dikarya</taxon>
        <taxon>Basidiomycota</taxon>
        <taxon>Agaricomycotina</taxon>
        <taxon>Agaricomycetes</taxon>
        <taxon>Agaricomycetidae</taxon>
        <taxon>Agaricales</taxon>
        <taxon>Marasmiineae</taxon>
        <taxon>Mycenaceae</taxon>
        <taxon>Mycena</taxon>
    </lineage>
</organism>
<evidence type="ECO:0000313" key="1">
    <source>
        <dbReference type="EMBL" id="KAJ7716749.1"/>
    </source>
</evidence>
<accession>A0AAD7HB50</accession>
<dbReference type="AlphaFoldDB" id="A0AAD7HB50"/>